<sequence length="291" mass="30981">MTTTNPRAARAGSYRVGDLELNRIGYGAMQLAGPGVLGPPRDRAAAIEVLRTAVELGVNHIDTADGYGPHITNEIIREALSPYDDVHIVTKVGVVRDEQGGWLPGNSPESLRTQVHDNLRSLGLDVLDVVNLRTLVGLVDTATATDTLTPGFEALAELQQQGLIRHLGLSTVSLDQLAEAQRIAPVVCVQNFYNIANRADEAVLVATAEQQIAYVPYFPLGGFSPLQSDVLESVAKRLDATPTAVAASWLLQHSPNLLLIGGTSSVDHLRQNIAGATLALPPNAVAELDKI</sequence>
<dbReference type="GO" id="GO:0016491">
    <property type="term" value="F:oxidoreductase activity"/>
    <property type="evidence" value="ECO:0007669"/>
    <property type="project" value="UniProtKB-KW"/>
</dbReference>
<dbReference type="OrthoDB" id="3664926at2"/>
<accession>A0A4R7ZVS3</accession>
<name>A0A4R7ZVS3_9ACTN</name>
<dbReference type="AlphaFoldDB" id="A0A4R7ZVS3"/>
<keyword evidence="1" id="KW-0560">Oxidoreductase</keyword>
<dbReference type="SUPFAM" id="SSF51430">
    <property type="entry name" value="NAD(P)-linked oxidoreductase"/>
    <property type="match status" value="1"/>
</dbReference>
<comment type="caution">
    <text evidence="3">The sequence shown here is derived from an EMBL/GenBank/DDBJ whole genome shotgun (WGS) entry which is preliminary data.</text>
</comment>
<dbReference type="CDD" id="cd19088">
    <property type="entry name" value="AKR_AKR13B1"/>
    <property type="match status" value="1"/>
</dbReference>
<dbReference type="EMBL" id="SODF01000001">
    <property type="protein sequence ID" value="TDW22042.1"/>
    <property type="molecule type" value="Genomic_DNA"/>
</dbReference>
<dbReference type="PRINTS" id="PR00069">
    <property type="entry name" value="ALDKETRDTASE"/>
</dbReference>
<reference evidence="3 4" key="1">
    <citation type="submission" date="2019-03" db="EMBL/GenBank/DDBJ databases">
        <title>Genomic Encyclopedia of Type Strains, Phase III (KMG-III): the genomes of soil and plant-associated and newly described type strains.</title>
        <authorList>
            <person name="Whitman W."/>
        </authorList>
    </citation>
    <scope>NUCLEOTIDE SEQUENCE [LARGE SCALE GENOMIC DNA]</scope>
    <source>
        <strain evidence="3 4">VKM Ac-2570</strain>
    </source>
</reference>
<dbReference type="Proteomes" id="UP000295447">
    <property type="component" value="Unassembled WGS sequence"/>
</dbReference>
<evidence type="ECO:0000313" key="3">
    <source>
        <dbReference type="EMBL" id="TDW22042.1"/>
    </source>
</evidence>
<dbReference type="Gene3D" id="3.20.20.100">
    <property type="entry name" value="NADP-dependent oxidoreductase domain"/>
    <property type="match status" value="1"/>
</dbReference>
<evidence type="ECO:0000259" key="2">
    <source>
        <dbReference type="Pfam" id="PF00248"/>
    </source>
</evidence>
<dbReference type="PANTHER" id="PTHR43364">
    <property type="entry name" value="NADH-SPECIFIC METHYLGLYOXAL REDUCTASE-RELATED"/>
    <property type="match status" value="1"/>
</dbReference>
<dbReference type="InterPro" id="IPR036812">
    <property type="entry name" value="NAD(P)_OxRdtase_dom_sf"/>
</dbReference>
<evidence type="ECO:0000313" key="4">
    <source>
        <dbReference type="Proteomes" id="UP000295447"/>
    </source>
</evidence>
<dbReference type="InterPro" id="IPR023210">
    <property type="entry name" value="NADP_OxRdtase_dom"/>
</dbReference>
<evidence type="ECO:0000256" key="1">
    <source>
        <dbReference type="ARBA" id="ARBA00023002"/>
    </source>
</evidence>
<gene>
    <name evidence="3" type="ORF">EV650_0874</name>
</gene>
<dbReference type="InterPro" id="IPR050523">
    <property type="entry name" value="AKR_Detox_Biosynth"/>
</dbReference>
<feature type="domain" description="NADP-dependent oxidoreductase" evidence="2">
    <location>
        <begin position="23"/>
        <end position="291"/>
    </location>
</feature>
<dbReference type="PANTHER" id="PTHR43364:SF4">
    <property type="entry name" value="NAD(P)-LINKED OXIDOREDUCTASE SUPERFAMILY PROTEIN"/>
    <property type="match status" value="1"/>
</dbReference>
<dbReference type="NCBIfam" id="NF007695">
    <property type="entry name" value="PRK10376.1"/>
    <property type="match status" value="1"/>
</dbReference>
<protein>
    <submittedName>
        <fullName evidence="3">Aryl-alcohol dehydrogenase-like predicted oxidoreductase</fullName>
    </submittedName>
</protein>
<proteinExistence type="predicted"/>
<organism evidence="3 4">
    <name type="scientific">Kribbella kalugense</name>
    <dbReference type="NCBI Taxonomy" id="2512221"/>
    <lineage>
        <taxon>Bacteria</taxon>
        <taxon>Bacillati</taxon>
        <taxon>Actinomycetota</taxon>
        <taxon>Actinomycetes</taxon>
        <taxon>Propionibacteriales</taxon>
        <taxon>Kribbellaceae</taxon>
        <taxon>Kribbella</taxon>
    </lineage>
</organism>
<dbReference type="InterPro" id="IPR020471">
    <property type="entry name" value="AKR"/>
</dbReference>
<dbReference type="Pfam" id="PF00248">
    <property type="entry name" value="Aldo_ket_red"/>
    <property type="match status" value="1"/>
</dbReference>
<dbReference type="RefSeq" id="WP_134115546.1">
    <property type="nucleotide sequence ID" value="NZ_SODF01000001.1"/>
</dbReference>
<keyword evidence="4" id="KW-1185">Reference proteome</keyword>